<proteinExistence type="predicted"/>
<name>A0A9E6XXJ3_9ACTN</name>
<reference evidence="6" key="1">
    <citation type="journal article" date="2022" name="Int. J. Syst. Evol. Microbiol.">
        <title>Pseudomonas aegrilactucae sp. nov. and Pseudomonas morbosilactucae sp. nov., pathogens causing bacterial rot of lettuce in Japan.</title>
        <authorList>
            <person name="Sawada H."/>
            <person name="Fujikawa T."/>
            <person name="Satou M."/>
        </authorList>
    </citation>
    <scope>NUCLEOTIDE SEQUENCE</scope>
    <source>
        <strain evidence="6">0166_1</strain>
    </source>
</reference>
<evidence type="ECO:0000256" key="1">
    <source>
        <dbReference type="ARBA" id="ARBA00023015"/>
    </source>
</evidence>
<keyword evidence="2 4" id="KW-0238">DNA-binding</keyword>
<dbReference type="Gene3D" id="1.10.357.10">
    <property type="entry name" value="Tetracycline Repressor, domain 2"/>
    <property type="match status" value="1"/>
</dbReference>
<gene>
    <name evidence="6" type="ORF">DSM104329_01965</name>
</gene>
<evidence type="ECO:0000256" key="2">
    <source>
        <dbReference type="ARBA" id="ARBA00023125"/>
    </source>
</evidence>
<evidence type="ECO:0000313" key="7">
    <source>
        <dbReference type="Proteomes" id="UP001162834"/>
    </source>
</evidence>
<dbReference type="Pfam" id="PF17932">
    <property type="entry name" value="TetR_C_24"/>
    <property type="match status" value="1"/>
</dbReference>
<evidence type="ECO:0000256" key="4">
    <source>
        <dbReference type="PROSITE-ProRule" id="PRU00335"/>
    </source>
</evidence>
<keyword evidence="3" id="KW-0804">Transcription</keyword>
<sequence>MSVGEESPSSAAQRRWETLAARVAQMREAIPYVTANTELLESRRSQIAEAAYAAFCANGFRSTSVSDVAGLAGMDKRTLYDYVGDKPDLLYLVFLHFLPDQVKRMGSALRDRDDPVMQLQRMGRAHLRFLAEYPGLGLLYYREMRYLHREQIRDLLWLIGETITLYRTAIERGAAAGLIVTDDAHVAARVFAAGLDMPSLTAWDLASSDPKIVEREILRFALDGLRAR</sequence>
<evidence type="ECO:0000256" key="3">
    <source>
        <dbReference type="ARBA" id="ARBA00023163"/>
    </source>
</evidence>
<dbReference type="EMBL" id="CP087164">
    <property type="protein sequence ID" value="UGS35572.1"/>
    <property type="molecule type" value="Genomic_DNA"/>
</dbReference>
<dbReference type="SUPFAM" id="SSF48498">
    <property type="entry name" value="Tetracyclin repressor-like, C-terminal domain"/>
    <property type="match status" value="1"/>
</dbReference>
<keyword evidence="1" id="KW-0805">Transcription regulation</keyword>
<dbReference type="InterPro" id="IPR036271">
    <property type="entry name" value="Tet_transcr_reg_TetR-rel_C_sf"/>
</dbReference>
<dbReference type="SUPFAM" id="SSF46689">
    <property type="entry name" value="Homeodomain-like"/>
    <property type="match status" value="1"/>
</dbReference>
<evidence type="ECO:0000313" key="6">
    <source>
        <dbReference type="EMBL" id="UGS35572.1"/>
    </source>
</evidence>
<evidence type="ECO:0000259" key="5">
    <source>
        <dbReference type="PROSITE" id="PS50977"/>
    </source>
</evidence>
<dbReference type="Proteomes" id="UP001162834">
    <property type="component" value="Chromosome"/>
</dbReference>
<dbReference type="GO" id="GO:0003700">
    <property type="term" value="F:DNA-binding transcription factor activity"/>
    <property type="evidence" value="ECO:0007669"/>
    <property type="project" value="TreeGrafter"/>
</dbReference>
<dbReference type="PANTHER" id="PTHR30055">
    <property type="entry name" value="HTH-TYPE TRANSCRIPTIONAL REGULATOR RUTR"/>
    <property type="match status" value="1"/>
</dbReference>
<keyword evidence="7" id="KW-1185">Reference proteome</keyword>
<dbReference type="RefSeq" id="WP_259315255.1">
    <property type="nucleotide sequence ID" value="NZ_CP087164.1"/>
</dbReference>
<dbReference type="PROSITE" id="PS50977">
    <property type="entry name" value="HTH_TETR_2"/>
    <property type="match status" value="1"/>
</dbReference>
<dbReference type="Pfam" id="PF00440">
    <property type="entry name" value="TetR_N"/>
    <property type="match status" value="1"/>
</dbReference>
<dbReference type="PANTHER" id="PTHR30055:SF234">
    <property type="entry name" value="HTH-TYPE TRANSCRIPTIONAL REGULATOR BETI"/>
    <property type="match status" value="1"/>
</dbReference>
<dbReference type="AlphaFoldDB" id="A0A9E6XXJ3"/>
<dbReference type="InterPro" id="IPR041490">
    <property type="entry name" value="KstR2_TetR_C"/>
</dbReference>
<protein>
    <recommendedName>
        <fullName evidence="5">HTH tetR-type domain-containing protein</fullName>
    </recommendedName>
</protein>
<dbReference type="GO" id="GO:0000976">
    <property type="term" value="F:transcription cis-regulatory region binding"/>
    <property type="evidence" value="ECO:0007669"/>
    <property type="project" value="TreeGrafter"/>
</dbReference>
<dbReference type="InterPro" id="IPR001647">
    <property type="entry name" value="HTH_TetR"/>
</dbReference>
<dbReference type="Gene3D" id="1.10.10.60">
    <property type="entry name" value="Homeodomain-like"/>
    <property type="match status" value="1"/>
</dbReference>
<dbReference type="InterPro" id="IPR050109">
    <property type="entry name" value="HTH-type_TetR-like_transc_reg"/>
</dbReference>
<feature type="DNA-binding region" description="H-T-H motif" evidence="4">
    <location>
        <begin position="64"/>
        <end position="83"/>
    </location>
</feature>
<organism evidence="6 7">
    <name type="scientific">Capillimicrobium parvum</name>
    <dbReference type="NCBI Taxonomy" id="2884022"/>
    <lineage>
        <taxon>Bacteria</taxon>
        <taxon>Bacillati</taxon>
        <taxon>Actinomycetota</taxon>
        <taxon>Thermoleophilia</taxon>
        <taxon>Solirubrobacterales</taxon>
        <taxon>Capillimicrobiaceae</taxon>
        <taxon>Capillimicrobium</taxon>
    </lineage>
</organism>
<dbReference type="InterPro" id="IPR009057">
    <property type="entry name" value="Homeodomain-like_sf"/>
</dbReference>
<accession>A0A9E6XXJ3</accession>
<feature type="domain" description="HTH tetR-type" evidence="5">
    <location>
        <begin position="41"/>
        <end position="101"/>
    </location>
</feature>
<dbReference type="KEGG" id="sbae:DSM104329_01965"/>